<keyword evidence="8 9" id="KW-0143">Chaperone</keyword>
<proteinExistence type="evidence at transcript level"/>
<feature type="coiled-coil region" evidence="11">
    <location>
        <begin position="247"/>
        <end position="274"/>
    </location>
</feature>
<dbReference type="PROSITE" id="PS01036">
    <property type="entry name" value="HSP70_3"/>
    <property type="match status" value="1"/>
</dbReference>
<dbReference type="EMBL" id="AP018827">
    <property type="protein sequence ID" value="BBF81241.1"/>
    <property type="molecule type" value="Genomic_DNA"/>
</dbReference>
<feature type="modified residue" description="Phosphothreonine; by autocatalysis" evidence="9">
    <location>
        <position position="198"/>
    </location>
</feature>
<dbReference type="AlphaFoldDB" id="A0A3G9G5Z7"/>
<dbReference type="NCBIfam" id="NF001413">
    <property type="entry name" value="PRK00290.1"/>
    <property type="match status" value="1"/>
</dbReference>
<dbReference type="CDD" id="cd10234">
    <property type="entry name" value="ASKHA_NBD_HSP70_DnaK-like"/>
    <property type="match status" value="1"/>
</dbReference>
<evidence type="ECO:0000256" key="5">
    <source>
        <dbReference type="ARBA" id="ARBA00022741"/>
    </source>
</evidence>
<accession>A0A3G9G5Z7</accession>
<dbReference type="GO" id="GO:0051082">
    <property type="term" value="F:unfolded protein binding"/>
    <property type="evidence" value="ECO:0007669"/>
    <property type="project" value="InterPro"/>
</dbReference>
<dbReference type="Gene3D" id="1.20.1270.10">
    <property type="match status" value="1"/>
</dbReference>
<dbReference type="FunFam" id="2.60.34.10:FF:000014">
    <property type="entry name" value="Chaperone protein DnaK HSP70"/>
    <property type="match status" value="1"/>
</dbReference>
<dbReference type="PANTHER" id="PTHR19375">
    <property type="entry name" value="HEAT SHOCK PROTEIN 70KDA"/>
    <property type="match status" value="1"/>
</dbReference>
<reference evidence="13" key="2">
    <citation type="journal article" date="2017" name="Plant Physiol. Biochem.">
        <title>Differential oxidative and antioxidative response of duckweed Lemna minor toward plant growth promoting/inhibiting bacteria.</title>
        <authorList>
            <person name="Ishizawa H."/>
            <person name="Kuroda M."/>
            <person name="Morikawa M."/>
            <person name="Ike M."/>
        </authorList>
    </citation>
    <scope>NUCLEOTIDE SEQUENCE [LARGE SCALE GENOMIC DNA]</scope>
    <source>
        <strain evidence="13">M6</strain>
    </source>
</reference>
<evidence type="ECO:0000256" key="1">
    <source>
        <dbReference type="ARBA" id="ARBA00002290"/>
    </source>
</evidence>
<comment type="induction">
    <text evidence="9">By stress conditions e.g. heat shock.</text>
</comment>
<dbReference type="GO" id="GO:0140662">
    <property type="term" value="F:ATP-dependent protein folding chaperone"/>
    <property type="evidence" value="ECO:0007669"/>
    <property type="project" value="InterPro"/>
</dbReference>
<evidence type="ECO:0000256" key="11">
    <source>
        <dbReference type="SAM" id="Coils"/>
    </source>
</evidence>
<dbReference type="Gene3D" id="3.30.420.40">
    <property type="match status" value="2"/>
</dbReference>
<evidence type="ECO:0000313" key="12">
    <source>
        <dbReference type="EMBL" id="BBF81241.1"/>
    </source>
</evidence>
<dbReference type="InterPro" id="IPR029047">
    <property type="entry name" value="HSP70_peptide-bd_sf"/>
</dbReference>
<evidence type="ECO:0000256" key="10">
    <source>
        <dbReference type="RuleBase" id="RU003322"/>
    </source>
</evidence>
<keyword evidence="11" id="KW-0175">Coiled coil</keyword>
<dbReference type="NCBIfam" id="TIGR02350">
    <property type="entry name" value="prok_dnaK"/>
    <property type="match status" value="1"/>
</dbReference>
<comment type="similarity">
    <text evidence="2 9 10">Belongs to the heat shock protein 70 family.</text>
</comment>
<dbReference type="FunFam" id="1.20.1270.10:FF:000001">
    <property type="entry name" value="Molecular chaperone DnaK"/>
    <property type="match status" value="1"/>
</dbReference>
<dbReference type="RefSeq" id="WP_126422181.1">
    <property type="nucleotide sequence ID" value="NZ_AP018827.1"/>
</dbReference>
<dbReference type="NCBIfam" id="NF003520">
    <property type="entry name" value="PRK05183.1"/>
    <property type="match status" value="1"/>
</dbReference>
<dbReference type="InterPro" id="IPR029048">
    <property type="entry name" value="HSP70_C_sf"/>
</dbReference>
<evidence type="ECO:0000256" key="7">
    <source>
        <dbReference type="ARBA" id="ARBA00023016"/>
    </source>
</evidence>
<organism evidence="12 13">
    <name type="scientific">Asticcacaulis excentricus</name>
    <dbReference type="NCBI Taxonomy" id="78587"/>
    <lineage>
        <taxon>Bacteria</taxon>
        <taxon>Pseudomonadati</taxon>
        <taxon>Pseudomonadota</taxon>
        <taxon>Alphaproteobacteria</taxon>
        <taxon>Caulobacterales</taxon>
        <taxon>Caulobacteraceae</taxon>
        <taxon>Asticcacaulis</taxon>
    </lineage>
</organism>
<dbReference type="InterPro" id="IPR043129">
    <property type="entry name" value="ATPase_NBD"/>
</dbReference>
<keyword evidence="4 9" id="KW-0597">Phosphoprotein</keyword>
<protein>
    <recommendedName>
        <fullName evidence="3 9">Chaperone protein DnaK</fullName>
    </recommendedName>
    <alternativeName>
        <fullName evidence="9">HSP70</fullName>
    </alternativeName>
    <alternativeName>
        <fullName evidence="9">Heat shock 70 kDa protein</fullName>
    </alternativeName>
    <alternativeName>
        <fullName evidence="9">Heat shock protein 70</fullName>
    </alternativeName>
</protein>
<dbReference type="GO" id="GO:0005737">
    <property type="term" value="C:cytoplasm"/>
    <property type="evidence" value="ECO:0007669"/>
    <property type="project" value="UniProtKB-ARBA"/>
</dbReference>
<evidence type="ECO:0000256" key="4">
    <source>
        <dbReference type="ARBA" id="ARBA00022553"/>
    </source>
</evidence>
<dbReference type="SUPFAM" id="SSF53067">
    <property type="entry name" value="Actin-like ATPase domain"/>
    <property type="match status" value="2"/>
</dbReference>
<dbReference type="Pfam" id="PF00012">
    <property type="entry name" value="HSP70"/>
    <property type="match status" value="1"/>
</dbReference>
<dbReference type="Gene3D" id="2.60.34.10">
    <property type="entry name" value="Substrate Binding Domain Of DNAk, Chain A, domain 1"/>
    <property type="match status" value="1"/>
</dbReference>
<keyword evidence="7 9" id="KW-0346">Stress response</keyword>
<dbReference type="InterPro" id="IPR013126">
    <property type="entry name" value="Hsp_70_fam"/>
</dbReference>
<dbReference type="SUPFAM" id="SSF100934">
    <property type="entry name" value="Heat shock protein 70kD (HSP70), C-terminal subdomain"/>
    <property type="match status" value="1"/>
</dbReference>
<dbReference type="FunFam" id="3.30.420.40:FF:000004">
    <property type="entry name" value="Molecular chaperone DnaK"/>
    <property type="match status" value="1"/>
</dbReference>
<evidence type="ECO:0000256" key="3">
    <source>
        <dbReference type="ARBA" id="ARBA00014415"/>
    </source>
</evidence>
<dbReference type="PRINTS" id="PR00301">
    <property type="entry name" value="HEATSHOCK70"/>
</dbReference>
<evidence type="ECO:0000256" key="8">
    <source>
        <dbReference type="ARBA" id="ARBA00023186"/>
    </source>
</evidence>
<dbReference type="InterPro" id="IPR018181">
    <property type="entry name" value="Heat_shock_70_CS"/>
</dbReference>
<evidence type="ECO:0000256" key="2">
    <source>
        <dbReference type="ARBA" id="ARBA00007381"/>
    </source>
</evidence>
<dbReference type="SUPFAM" id="SSF100920">
    <property type="entry name" value="Heat shock protein 70kD (HSP70), peptide-binding domain"/>
    <property type="match status" value="1"/>
</dbReference>
<evidence type="ECO:0000256" key="6">
    <source>
        <dbReference type="ARBA" id="ARBA00022840"/>
    </source>
</evidence>
<dbReference type="GO" id="GO:0005524">
    <property type="term" value="F:ATP binding"/>
    <property type="evidence" value="ECO:0007669"/>
    <property type="project" value="UniProtKB-UniRule"/>
</dbReference>
<dbReference type="InterPro" id="IPR012725">
    <property type="entry name" value="Chaperone_DnaK"/>
</dbReference>
<name>A0A3G9G5Z7_9CAUL</name>
<keyword evidence="5 9" id="KW-0547">Nucleotide-binding</keyword>
<dbReference type="OrthoDB" id="9766019at2"/>
<evidence type="ECO:0000256" key="9">
    <source>
        <dbReference type="HAMAP-Rule" id="MF_00332"/>
    </source>
</evidence>
<reference evidence="13" key="1">
    <citation type="journal article" date="2017" name="Biotechnol. Biofuels">
        <title>Evaluation of environmental bacterial communities as a factor affecting the growth of duckweed Lemna minor.</title>
        <authorList>
            <person name="Ishizawa H."/>
            <person name="Kuroda M."/>
            <person name="Morikawa M."/>
            <person name="Ike M."/>
        </authorList>
    </citation>
    <scope>NUCLEOTIDE SEQUENCE [LARGE SCALE GENOMIC DNA]</scope>
    <source>
        <strain evidence="13">M6</strain>
    </source>
</reference>
<sequence length="632" mass="67776">MAKIIGIDLGTTNSCVAVMDGKNPKVIENAEGVRTTPSVVAIVDDSERLIGQPAKRQAVTNPSNTFFAIKRLIGRTYNDPMVQKDKGMVPYEISKGPNGDAWVKAHGKDYSPQQISAFILQKLKEDAEAYLGETVTQAVITVPAYFNDAQRQATKDAGKIAGLEVLRIINEPTAAALAYGLDKNDGKKIAVYDLGGGTFDVSVLEIGDGVFEVKSTNGDTFLGGEDFDMRVVDYLADEFKKENGVDLRSDKLALQRLKEEAEKAKKELSTVAQYDLNLPFISMNASGPLHLNLKLTRAKLESLVEDLIQKTIAPCQQALKDAGLKASDIDEVVLVGGMTRMPKVVEAVKAFFGREPHKGVNPDEVVALGAAIQAGVLQGDVKDVLLLDVTPLTLGIETLGGVFTPLIERNTTIPTKKSQTFSTADDNQSAVTIRVFQGERPMAADNKLLGQFDLVGIPPAPRGVPQIEVTFDIDANGIVNVNAKDKATNKEHSIRIQANGGLSDSDIEDMIKQAEANKAEDEKRKALIEARNQADALVHSTEKALKDFGSKVAAEDKTAIETALADLKTAKDGEDVEDIKAKHQALLTASMKLGEAMYAAQGAGEAGEEAQADDGVVDAEFEEVDGDGKKSA</sequence>
<dbReference type="PROSITE" id="PS00329">
    <property type="entry name" value="HSP70_2"/>
    <property type="match status" value="1"/>
</dbReference>
<dbReference type="FunFam" id="3.30.420.40:FF:000020">
    <property type="entry name" value="Chaperone protein HscA homolog"/>
    <property type="match status" value="1"/>
</dbReference>
<dbReference type="PROSITE" id="PS00297">
    <property type="entry name" value="HSP70_1"/>
    <property type="match status" value="1"/>
</dbReference>
<dbReference type="FunFam" id="3.90.640.10:FF:000003">
    <property type="entry name" value="Molecular chaperone DnaK"/>
    <property type="match status" value="1"/>
</dbReference>
<keyword evidence="6 9" id="KW-0067">ATP-binding</keyword>
<evidence type="ECO:0000313" key="13">
    <source>
        <dbReference type="Proteomes" id="UP000278756"/>
    </source>
</evidence>
<dbReference type="Gene3D" id="3.90.640.10">
    <property type="entry name" value="Actin, Chain A, domain 4"/>
    <property type="match status" value="1"/>
</dbReference>
<gene>
    <name evidence="9" type="primary">dnaK</name>
    <name evidence="12" type="ORF">EM6_1838</name>
</gene>
<dbReference type="HAMAP" id="MF_00332">
    <property type="entry name" value="DnaK"/>
    <property type="match status" value="1"/>
</dbReference>
<comment type="function">
    <text evidence="1 9">Acts as a chaperone.</text>
</comment>
<dbReference type="Proteomes" id="UP000278756">
    <property type="component" value="Chromosome 1"/>
</dbReference>